<evidence type="ECO:0000313" key="1">
    <source>
        <dbReference type="EMBL" id="EEF43215.1"/>
    </source>
</evidence>
<dbReference type="InParanoid" id="B9S032"/>
<organism evidence="1 2">
    <name type="scientific">Ricinus communis</name>
    <name type="common">Castor bean</name>
    <dbReference type="NCBI Taxonomy" id="3988"/>
    <lineage>
        <taxon>Eukaryota</taxon>
        <taxon>Viridiplantae</taxon>
        <taxon>Streptophyta</taxon>
        <taxon>Embryophyta</taxon>
        <taxon>Tracheophyta</taxon>
        <taxon>Spermatophyta</taxon>
        <taxon>Magnoliopsida</taxon>
        <taxon>eudicotyledons</taxon>
        <taxon>Gunneridae</taxon>
        <taxon>Pentapetalae</taxon>
        <taxon>rosids</taxon>
        <taxon>fabids</taxon>
        <taxon>Malpighiales</taxon>
        <taxon>Euphorbiaceae</taxon>
        <taxon>Acalyphoideae</taxon>
        <taxon>Acalypheae</taxon>
        <taxon>Ricinus</taxon>
    </lineage>
</organism>
<reference evidence="2" key="1">
    <citation type="journal article" date="2010" name="Nat. Biotechnol.">
        <title>Draft genome sequence of the oilseed species Ricinus communis.</title>
        <authorList>
            <person name="Chan A.P."/>
            <person name="Crabtree J."/>
            <person name="Zhao Q."/>
            <person name="Lorenzi H."/>
            <person name="Orvis J."/>
            <person name="Puiu D."/>
            <person name="Melake-Berhan A."/>
            <person name="Jones K.M."/>
            <person name="Redman J."/>
            <person name="Chen G."/>
            <person name="Cahoon E.B."/>
            <person name="Gedil M."/>
            <person name="Stanke M."/>
            <person name="Haas B.J."/>
            <person name="Wortman J.R."/>
            <person name="Fraser-Liggett C.M."/>
            <person name="Ravel J."/>
            <person name="Rabinowicz P.D."/>
        </authorList>
    </citation>
    <scope>NUCLEOTIDE SEQUENCE [LARGE SCALE GENOMIC DNA]</scope>
    <source>
        <strain evidence="2">cv. Hale</strain>
    </source>
</reference>
<dbReference type="Proteomes" id="UP000008311">
    <property type="component" value="Unassembled WGS sequence"/>
</dbReference>
<keyword evidence="2" id="KW-1185">Reference proteome</keyword>
<protein>
    <submittedName>
        <fullName evidence="1">Uncharacterized protein</fullName>
    </submittedName>
</protein>
<evidence type="ECO:0000313" key="2">
    <source>
        <dbReference type="Proteomes" id="UP000008311"/>
    </source>
</evidence>
<proteinExistence type="predicted"/>
<dbReference type="EMBL" id="EQ973835">
    <property type="protein sequence ID" value="EEF43215.1"/>
    <property type="molecule type" value="Genomic_DNA"/>
</dbReference>
<accession>B9S032</accession>
<dbReference type="AlphaFoldDB" id="B9S032"/>
<sequence length="92" mass="10872">MVEVWLELMIFQTVNLKGRIPRDRSHKWILYQAGILLNACPRQFRLNFSAFIDMLKEQQCRLTTLCQGTNVQQGREYWYLLICNSIQMSATS</sequence>
<name>B9S032_RICCO</name>
<gene>
    <name evidence="1" type="ORF">RCOM_1004230</name>
</gene>